<dbReference type="Pfam" id="PF05114">
    <property type="entry name" value="MbnB_TglH_ChrH"/>
    <property type="match status" value="1"/>
</dbReference>
<dbReference type="SUPFAM" id="SSF51658">
    <property type="entry name" value="Xylose isomerase-like"/>
    <property type="match status" value="1"/>
</dbReference>
<dbReference type="PANTHER" id="PTHR42194">
    <property type="entry name" value="UPF0276 PROTEIN HI_1600"/>
    <property type="match status" value="1"/>
</dbReference>
<name>A0A6S6U3X5_9GAMM</name>
<dbReference type="EMBL" id="CACVAY010000133">
    <property type="protein sequence ID" value="CAA6826395.1"/>
    <property type="molecule type" value="Genomic_DNA"/>
</dbReference>
<dbReference type="PANTHER" id="PTHR42194:SF1">
    <property type="entry name" value="UPF0276 PROTEIN HI_1600"/>
    <property type="match status" value="1"/>
</dbReference>
<accession>A0A6S6U3X5</accession>
<protein>
    <recommendedName>
        <fullName evidence="1">UPF0276 protein HELGO_WM24635</fullName>
    </recommendedName>
</protein>
<sequence>MTSLTSSQTFPVTGAGLGLRRGELMESLEKGIPSSIDFMEVAPENWIPMGKTLRDRFKALSEQVPFVCHGLSLSIGSPAPLDEEFVYAVKDFIKAHDIRIYSEHLSYCSDTGHMYDLLPIPFTEEAVHYTANRIKRVQDILEQRIAMENVSFYAAPSDEMTEIEFVNAVLEEADCHLHIDINNIYVNSVNHQYDAEAFLKALPGERIAYAHIAGHYNEAEDLIVDTHGADVIQPVWDLLDTAYDHFGVFPTLVERDFNIPPLDVLVKEVEQVHDYQNKYQTTKREATGTHG</sequence>
<dbReference type="InterPro" id="IPR007801">
    <property type="entry name" value="MbnB/TglH/ChrH"/>
</dbReference>
<dbReference type="AlphaFoldDB" id="A0A6S6U3X5"/>
<organism evidence="2">
    <name type="scientific">uncultured Thiotrichaceae bacterium</name>
    <dbReference type="NCBI Taxonomy" id="298394"/>
    <lineage>
        <taxon>Bacteria</taxon>
        <taxon>Pseudomonadati</taxon>
        <taxon>Pseudomonadota</taxon>
        <taxon>Gammaproteobacteria</taxon>
        <taxon>Thiotrichales</taxon>
        <taxon>Thiotrichaceae</taxon>
        <taxon>environmental samples</taxon>
    </lineage>
</organism>
<proteinExistence type="inferred from homology"/>
<dbReference type="InterPro" id="IPR036237">
    <property type="entry name" value="Xyl_isomerase-like_sf"/>
</dbReference>
<dbReference type="Gene3D" id="3.20.20.150">
    <property type="entry name" value="Divalent-metal-dependent TIM barrel enzymes"/>
    <property type="match status" value="1"/>
</dbReference>
<evidence type="ECO:0000256" key="1">
    <source>
        <dbReference type="HAMAP-Rule" id="MF_00697"/>
    </source>
</evidence>
<comment type="similarity">
    <text evidence="1">Belongs to the UPF0276 family.</text>
</comment>
<evidence type="ECO:0000313" key="2">
    <source>
        <dbReference type="EMBL" id="CAA6826395.1"/>
    </source>
</evidence>
<gene>
    <name evidence="2" type="ORF">HELGO_WM24635</name>
</gene>
<reference evidence="2" key="1">
    <citation type="submission" date="2020-01" db="EMBL/GenBank/DDBJ databases">
        <authorList>
            <person name="Meier V. D."/>
            <person name="Meier V D."/>
        </authorList>
    </citation>
    <scope>NUCLEOTIDE SEQUENCE</scope>
    <source>
        <strain evidence="2">HLG_WM_MAG_07</strain>
    </source>
</reference>
<dbReference type="HAMAP" id="MF_00697">
    <property type="entry name" value="UPF0276"/>
    <property type="match status" value="1"/>
</dbReference>
<dbReference type="NCBIfam" id="NF003818">
    <property type="entry name" value="PRK05409.1"/>
    <property type="match status" value="1"/>
</dbReference>